<keyword evidence="9 12" id="KW-0460">Magnesium</keyword>
<dbReference type="PROSITE" id="PS50972">
    <property type="entry name" value="PTERIN_BINDING"/>
    <property type="match status" value="1"/>
</dbReference>
<dbReference type="GO" id="GO:0005829">
    <property type="term" value="C:cytosol"/>
    <property type="evidence" value="ECO:0007669"/>
    <property type="project" value="TreeGrafter"/>
</dbReference>
<evidence type="ECO:0000256" key="7">
    <source>
        <dbReference type="ARBA" id="ARBA00022679"/>
    </source>
</evidence>
<dbReference type="Pfam" id="PF00809">
    <property type="entry name" value="Pterin_bind"/>
    <property type="match status" value="1"/>
</dbReference>
<evidence type="ECO:0000256" key="9">
    <source>
        <dbReference type="ARBA" id="ARBA00022842"/>
    </source>
</evidence>
<dbReference type="PANTHER" id="PTHR20941">
    <property type="entry name" value="FOLATE SYNTHESIS PROTEINS"/>
    <property type="match status" value="1"/>
</dbReference>
<evidence type="ECO:0000256" key="12">
    <source>
        <dbReference type="RuleBase" id="RU361205"/>
    </source>
</evidence>
<evidence type="ECO:0000256" key="5">
    <source>
        <dbReference type="ARBA" id="ARBA00012458"/>
    </source>
</evidence>
<dbReference type="InterPro" id="IPR000489">
    <property type="entry name" value="Pterin-binding_dom"/>
</dbReference>
<evidence type="ECO:0000313" key="15">
    <source>
        <dbReference type="Proteomes" id="UP000051870"/>
    </source>
</evidence>
<dbReference type="GO" id="GO:0046656">
    <property type="term" value="P:folic acid biosynthetic process"/>
    <property type="evidence" value="ECO:0007669"/>
    <property type="project" value="UniProtKB-KW"/>
</dbReference>
<evidence type="ECO:0000313" key="14">
    <source>
        <dbReference type="EMBL" id="CUJ86526.1"/>
    </source>
</evidence>
<dbReference type="PANTHER" id="PTHR20941:SF1">
    <property type="entry name" value="FOLIC ACID SYNTHESIS PROTEIN FOL1"/>
    <property type="match status" value="1"/>
</dbReference>
<dbReference type="RefSeq" id="WP_058309847.1">
    <property type="nucleotide sequence ID" value="NZ_CYTW01000001.1"/>
</dbReference>
<dbReference type="PROSITE" id="PS00792">
    <property type="entry name" value="DHPS_1"/>
    <property type="match status" value="1"/>
</dbReference>
<dbReference type="InterPro" id="IPR045031">
    <property type="entry name" value="DHP_synth-like"/>
</dbReference>
<evidence type="ECO:0000256" key="10">
    <source>
        <dbReference type="ARBA" id="ARBA00022909"/>
    </source>
</evidence>
<evidence type="ECO:0000256" key="4">
    <source>
        <dbReference type="ARBA" id="ARBA00009503"/>
    </source>
</evidence>
<comment type="function">
    <text evidence="12">Catalyzes the condensation of para-aminobenzoate (pABA) with 6-hydroxymethyl-7,8-dihydropterin diphosphate (DHPt-PP) to form 7,8-dihydropteroate (H2Pte), the immediate precursor of folate derivatives.</text>
</comment>
<keyword evidence="15" id="KW-1185">Reference proteome</keyword>
<dbReference type="GO" id="GO:0004156">
    <property type="term" value="F:dihydropteroate synthase activity"/>
    <property type="evidence" value="ECO:0007669"/>
    <property type="project" value="UniProtKB-EC"/>
</dbReference>
<dbReference type="PROSITE" id="PS00793">
    <property type="entry name" value="DHPS_2"/>
    <property type="match status" value="1"/>
</dbReference>
<evidence type="ECO:0000256" key="2">
    <source>
        <dbReference type="ARBA" id="ARBA00001946"/>
    </source>
</evidence>
<feature type="domain" description="Pterin-binding" evidence="13">
    <location>
        <begin position="72"/>
        <end position="326"/>
    </location>
</feature>
<dbReference type="AlphaFoldDB" id="A0A0P1I2R0"/>
<evidence type="ECO:0000256" key="3">
    <source>
        <dbReference type="ARBA" id="ARBA00004763"/>
    </source>
</evidence>
<dbReference type="GeneID" id="83879709"/>
<keyword evidence="7 12" id="KW-0808">Transferase</keyword>
<proteinExistence type="inferred from homology"/>
<accession>A0A0P1I2R0</accession>
<dbReference type="SUPFAM" id="SSF51717">
    <property type="entry name" value="Dihydropteroate synthetase-like"/>
    <property type="match status" value="1"/>
</dbReference>
<dbReference type="InterPro" id="IPR011005">
    <property type="entry name" value="Dihydropteroate_synth-like_sf"/>
</dbReference>
<comment type="pathway">
    <text evidence="3 12">Cofactor biosynthesis; tetrahydrofolate biosynthesis; 7,8-dihydrofolate from 2-amino-4-hydroxy-6-hydroxymethyl-7,8-dihydropteridine diphosphate and 4-aminobenzoate: step 1/2.</text>
</comment>
<gene>
    <name evidence="14" type="primary">folP</name>
    <name evidence="14" type="ORF">PH7735_00631</name>
</gene>
<dbReference type="EMBL" id="CYTW01000001">
    <property type="protein sequence ID" value="CUJ86526.1"/>
    <property type="molecule type" value="Genomic_DNA"/>
</dbReference>
<dbReference type="EC" id="2.5.1.15" evidence="5 12"/>
<dbReference type="STRING" id="1715693.PH7735_00631"/>
<dbReference type="UniPathway" id="UPA00077">
    <property type="reaction ID" value="UER00156"/>
</dbReference>
<keyword evidence="8 12" id="KW-0479">Metal-binding</keyword>
<dbReference type="GO" id="GO:0046872">
    <property type="term" value="F:metal ion binding"/>
    <property type="evidence" value="ECO:0007669"/>
    <property type="project" value="UniProtKB-KW"/>
</dbReference>
<comment type="cofactor">
    <cofactor evidence="2 12">
        <name>Mg(2+)</name>
        <dbReference type="ChEBI" id="CHEBI:18420"/>
    </cofactor>
</comment>
<dbReference type="InterPro" id="IPR006390">
    <property type="entry name" value="DHP_synth_dom"/>
</dbReference>
<dbReference type="GO" id="GO:0046654">
    <property type="term" value="P:tetrahydrofolate biosynthetic process"/>
    <property type="evidence" value="ECO:0007669"/>
    <property type="project" value="UniProtKB-UniPathway"/>
</dbReference>
<dbReference type="FunFam" id="3.20.20.20:FF:000006">
    <property type="entry name" value="Dihydropteroate synthase"/>
    <property type="match status" value="1"/>
</dbReference>
<dbReference type="Gene3D" id="3.20.20.20">
    <property type="entry name" value="Dihydropteroate synthase-like"/>
    <property type="match status" value="1"/>
</dbReference>
<dbReference type="CDD" id="cd00739">
    <property type="entry name" value="DHPS"/>
    <property type="match status" value="1"/>
</dbReference>
<evidence type="ECO:0000259" key="13">
    <source>
        <dbReference type="PROSITE" id="PS50972"/>
    </source>
</evidence>
<sequence length="339" mass="36211">MKTYYRAIPQTDVARPKGALSLAGGWTWFTHVEVLRRGAAPQVVEASEVPKDTLEMMVRDRGYIGPMSLAEPQIMGILNVTPDSFSDGGQHNDASDAVRRARTMRDQGADLIDIGGESTRPGAVEVPVDQEIQRTSPVIAALSAELNVPISIDTRKAPVASAALEAGALMVNDVAGFTYDPALAPLCAARGVPVCVMHAQGDPATMQDNPQYDDVLLDVYDFLETQIGMLESLGIPRQQIVTDPGIGFGKTMDHNLRLLARLSLFHSLGCPILLGASRKGFIKVIGQAPDPEGRVGGSVAVALEGIAQGAQIVRVHDVEETRQALHLWQAVTTGEYDGA</sequence>
<keyword evidence="10 12" id="KW-0289">Folate biosynthesis</keyword>
<evidence type="ECO:0000256" key="6">
    <source>
        <dbReference type="ARBA" id="ARBA00016919"/>
    </source>
</evidence>
<name>A0A0P1I2R0_9RHOB</name>
<evidence type="ECO:0000256" key="8">
    <source>
        <dbReference type="ARBA" id="ARBA00022723"/>
    </source>
</evidence>
<organism evidence="14 15">
    <name type="scientific">Shimia thalassica</name>
    <dbReference type="NCBI Taxonomy" id="1715693"/>
    <lineage>
        <taxon>Bacteria</taxon>
        <taxon>Pseudomonadati</taxon>
        <taxon>Pseudomonadota</taxon>
        <taxon>Alphaproteobacteria</taxon>
        <taxon>Rhodobacterales</taxon>
        <taxon>Roseobacteraceae</taxon>
    </lineage>
</organism>
<evidence type="ECO:0000256" key="11">
    <source>
        <dbReference type="ARBA" id="ARBA00030193"/>
    </source>
</evidence>
<reference evidence="15" key="1">
    <citation type="submission" date="2015-09" db="EMBL/GenBank/DDBJ databases">
        <authorList>
            <person name="Rodrigo-Torres Lidia"/>
            <person name="Arahal R.David."/>
        </authorList>
    </citation>
    <scope>NUCLEOTIDE SEQUENCE [LARGE SCALE GENOMIC DNA]</scope>
    <source>
        <strain evidence="15">CECT 7735</strain>
    </source>
</reference>
<evidence type="ECO:0000256" key="1">
    <source>
        <dbReference type="ARBA" id="ARBA00000012"/>
    </source>
</evidence>
<protein>
    <recommendedName>
        <fullName evidence="6 12">Dihydropteroate synthase</fullName>
        <shortName evidence="12">DHPS</shortName>
        <ecNumber evidence="5 12">2.5.1.15</ecNumber>
    </recommendedName>
    <alternativeName>
        <fullName evidence="11 12">Dihydropteroate pyrophosphorylase</fullName>
    </alternativeName>
</protein>
<dbReference type="Proteomes" id="UP000051870">
    <property type="component" value="Unassembled WGS sequence"/>
</dbReference>
<dbReference type="NCBIfam" id="TIGR01496">
    <property type="entry name" value="DHPS"/>
    <property type="match status" value="1"/>
</dbReference>
<comment type="similarity">
    <text evidence="4 12">Belongs to the DHPS family.</text>
</comment>
<comment type="catalytic activity">
    <reaction evidence="1">
        <text>(7,8-dihydropterin-6-yl)methyl diphosphate + 4-aminobenzoate = 7,8-dihydropteroate + diphosphate</text>
        <dbReference type="Rhea" id="RHEA:19949"/>
        <dbReference type="ChEBI" id="CHEBI:17836"/>
        <dbReference type="ChEBI" id="CHEBI:17839"/>
        <dbReference type="ChEBI" id="CHEBI:33019"/>
        <dbReference type="ChEBI" id="CHEBI:72950"/>
        <dbReference type="EC" id="2.5.1.15"/>
    </reaction>
</comment>